<reference evidence="4 5" key="1">
    <citation type="submission" date="2025-04" db="UniProtKB">
        <authorList>
            <consortium name="RefSeq"/>
        </authorList>
    </citation>
    <scope>IDENTIFICATION</scope>
    <source>
        <tissue evidence="4 5">Spleen</tissue>
    </source>
</reference>
<keyword evidence="3" id="KW-1185">Reference proteome</keyword>
<proteinExistence type="predicted"/>
<dbReference type="RefSeq" id="XP_020857403.1">
    <property type="nucleotide sequence ID" value="XM_021001744.1"/>
</dbReference>
<feature type="region of interest" description="Disordered" evidence="1">
    <location>
        <begin position="1"/>
        <end position="25"/>
    </location>
</feature>
<dbReference type="InterPro" id="IPR037763">
    <property type="entry name" value="C1orf162"/>
</dbReference>
<dbReference type="PANTHER" id="PTHR37997:SF1">
    <property type="entry name" value="TRANSMEMBRANE PROTEIN C1ORF162"/>
    <property type="match status" value="1"/>
</dbReference>
<gene>
    <name evidence="4 5" type="primary">CUNH1orf162</name>
</gene>
<evidence type="ECO:0000256" key="1">
    <source>
        <dbReference type="SAM" id="MobiDB-lite"/>
    </source>
</evidence>
<name>A0A6P5LI15_PHACI</name>
<feature type="transmembrane region" description="Helical" evidence="2">
    <location>
        <begin position="41"/>
        <end position="63"/>
    </location>
</feature>
<dbReference type="PANTHER" id="PTHR37997">
    <property type="entry name" value="TRANSMEMBRANE PROTEIN C1ORF162"/>
    <property type="match status" value="1"/>
</dbReference>
<keyword evidence="2" id="KW-0472">Membrane</keyword>
<protein>
    <submittedName>
        <fullName evidence="4 5">Transmembrane protein C1orf162 homolog isoform X2</fullName>
    </submittedName>
</protein>
<dbReference type="Proteomes" id="UP000515140">
    <property type="component" value="Unplaced"/>
</dbReference>
<sequence>MGSSVSKPMTSTEKPHGTSTEATHTDIPDCPTIALEKIYPYLFMAFAAGVLLTLLVTAIICLIKKSCPKYPTSSSQAISRASDPSHKCCPTAEEALTCADVSLKDSEEDRVCFAQNQREELEPIVYAQIKVQTKTSPATSGSGEIR</sequence>
<dbReference type="GeneID" id="110218769"/>
<evidence type="ECO:0000313" key="3">
    <source>
        <dbReference type="Proteomes" id="UP000515140"/>
    </source>
</evidence>
<feature type="compositionally biased region" description="Polar residues" evidence="1">
    <location>
        <begin position="1"/>
        <end position="22"/>
    </location>
</feature>
<keyword evidence="2" id="KW-1133">Transmembrane helix</keyword>
<keyword evidence="2 4" id="KW-0812">Transmembrane</keyword>
<organism evidence="3 4">
    <name type="scientific">Phascolarctos cinereus</name>
    <name type="common">Koala</name>
    <dbReference type="NCBI Taxonomy" id="38626"/>
    <lineage>
        <taxon>Eukaryota</taxon>
        <taxon>Metazoa</taxon>
        <taxon>Chordata</taxon>
        <taxon>Craniata</taxon>
        <taxon>Vertebrata</taxon>
        <taxon>Euteleostomi</taxon>
        <taxon>Mammalia</taxon>
        <taxon>Metatheria</taxon>
        <taxon>Diprotodontia</taxon>
        <taxon>Phascolarctidae</taxon>
        <taxon>Phascolarctos</taxon>
    </lineage>
</organism>
<evidence type="ECO:0000313" key="4">
    <source>
        <dbReference type="RefSeq" id="XP_020857403.1"/>
    </source>
</evidence>
<dbReference type="AlphaFoldDB" id="A0A6P5LI15"/>
<dbReference type="CTD" id="120495909"/>
<evidence type="ECO:0000313" key="5">
    <source>
        <dbReference type="RefSeq" id="XP_020857411.1"/>
    </source>
</evidence>
<accession>A0A6P5LI15</accession>
<evidence type="ECO:0000256" key="2">
    <source>
        <dbReference type="SAM" id="Phobius"/>
    </source>
</evidence>
<dbReference type="RefSeq" id="XP_020857411.1">
    <property type="nucleotide sequence ID" value="XM_021001752.1"/>
</dbReference>